<feature type="domain" description="Plant disease resistance WDH" evidence="1">
    <location>
        <begin position="526"/>
        <end position="634"/>
    </location>
</feature>
<dbReference type="InterPro" id="IPR058874">
    <property type="entry name" value="WHD_plant"/>
</dbReference>
<proteinExistence type="predicted"/>
<evidence type="ECO:0000313" key="2">
    <source>
        <dbReference type="EMBL" id="PKA59757.1"/>
    </source>
</evidence>
<dbReference type="PANTHER" id="PTHR32472">
    <property type="entry name" value="DNA REPAIR PROTEIN RADA"/>
    <property type="match status" value="1"/>
</dbReference>
<dbReference type="InterPro" id="IPR027417">
    <property type="entry name" value="P-loop_NTPase"/>
</dbReference>
<keyword evidence="3" id="KW-1185">Reference proteome</keyword>
<dbReference type="Proteomes" id="UP000236161">
    <property type="component" value="Unassembled WGS sequence"/>
</dbReference>
<dbReference type="Gene3D" id="3.40.50.300">
    <property type="entry name" value="P-loop containing nucleotide triphosphate hydrolases"/>
    <property type="match status" value="1"/>
</dbReference>
<dbReference type="AlphaFoldDB" id="A0A2I0AW31"/>
<reference evidence="2 3" key="1">
    <citation type="journal article" date="2017" name="Nature">
        <title>The Apostasia genome and the evolution of orchids.</title>
        <authorList>
            <person name="Zhang G.Q."/>
            <person name="Liu K.W."/>
            <person name="Li Z."/>
            <person name="Lohaus R."/>
            <person name="Hsiao Y.Y."/>
            <person name="Niu S.C."/>
            <person name="Wang J.Y."/>
            <person name="Lin Y.C."/>
            <person name="Xu Q."/>
            <person name="Chen L.J."/>
            <person name="Yoshida K."/>
            <person name="Fujiwara S."/>
            <person name="Wang Z.W."/>
            <person name="Zhang Y.Q."/>
            <person name="Mitsuda N."/>
            <person name="Wang M."/>
            <person name="Liu G.H."/>
            <person name="Pecoraro L."/>
            <person name="Huang H.X."/>
            <person name="Xiao X.J."/>
            <person name="Lin M."/>
            <person name="Wu X.Y."/>
            <person name="Wu W.L."/>
            <person name="Chen Y.Y."/>
            <person name="Chang S.B."/>
            <person name="Sakamoto S."/>
            <person name="Ohme-Takagi M."/>
            <person name="Yagi M."/>
            <person name="Zeng S.J."/>
            <person name="Shen C.Y."/>
            <person name="Yeh C.M."/>
            <person name="Luo Y.B."/>
            <person name="Tsai W.C."/>
            <person name="Van de Peer Y."/>
            <person name="Liu Z.J."/>
        </authorList>
    </citation>
    <scope>NUCLEOTIDE SEQUENCE [LARGE SCALE GENOMIC DNA]</scope>
    <source>
        <strain evidence="3">cv. Shenzhen</strain>
        <tissue evidence="2">Stem</tissue>
    </source>
</reference>
<dbReference type="PANTHER" id="PTHR32472:SF18">
    <property type="entry name" value="OS11G0576100 PROTEIN"/>
    <property type="match status" value="1"/>
</dbReference>
<evidence type="ECO:0000313" key="3">
    <source>
        <dbReference type="Proteomes" id="UP000236161"/>
    </source>
</evidence>
<dbReference type="OrthoDB" id="626167at2759"/>
<dbReference type="GO" id="GO:0000725">
    <property type="term" value="P:recombinational repair"/>
    <property type="evidence" value="ECO:0007669"/>
    <property type="project" value="TreeGrafter"/>
</dbReference>
<organism evidence="2 3">
    <name type="scientific">Apostasia shenzhenica</name>
    <dbReference type="NCBI Taxonomy" id="1088818"/>
    <lineage>
        <taxon>Eukaryota</taxon>
        <taxon>Viridiplantae</taxon>
        <taxon>Streptophyta</taxon>
        <taxon>Embryophyta</taxon>
        <taxon>Tracheophyta</taxon>
        <taxon>Spermatophyta</taxon>
        <taxon>Magnoliopsida</taxon>
        <taxon>Liliopsida</taxon>
        <taxon>Asparagales</taxon>
        <taxon>Orchidaceae</taxon>
        <taxon>Apostasioideae</taxon>
        <taxon>Apostasia</taxon>
    </lineage>
</organism>
<sequence>MASSSRSRTASSAFFSAAGRSLSPYTSPVAKVSPFEDPPLFSSTNVSRERWRNEQCLEENDSEVERLRICDVFVGFYGRREPSLKRFVKWLRAEMAMHGVLCFVSNWTRCLDARAHAMARTAMEEATLGLVILTRLSFSNPWSIEELKILLGRKNLIPVFFGLSQSDCFHGGFSEEEGGEWREALEGLSRLDLKLEVNMNNMRDCILETISLIGAKLGRRDVVERVRRWKESIAKDELPFKRNPGFMGREKELAEMKLILFGEGEGDNSRRESDKKKNKGKAKEAGIGKGIAYVSGESGIGKSELLLEFSYRNLQSYKLVLWVRGEARYLRANYLNLLPILGVDVSIDNELCLERKGIRSFEETEHEAIQKVRKELMRGIPYLLVIENLQSEKDQWDGRNIMELLPCLGGDTHIIISSRLPKLINVRPLRLSYLPNADAITLVKGRLSDLKDVEHDAIEVIEERLDRLPFGLAIAGALLSEESLDPPKLLEAINRMPYIEMQSSEDDSVIRRNSFLSQLLDVCFSVFDQRKKHGRMAMIMMQIGSWFAPAPIPIPMISFAAHEAYKERYSSSSWIKCCQMFTYGPQPQKANPLMIEAANMLVRFHLARYCTSEGSISFHEITRIYARKRGERFASTMVRAVSIFGCLPMDSNHIWAASYLLFKLRDSSISVNLAVPELLSFINKFVIPLANSSFKSLSQCAPVLVLLRISTEALESLENVGLAETVSKEVSSFCFTGTNGNPTLHAHPQLYLDVVNLRATLLELRAKFFLQCGQYDIGEQLCRTSLNIKEVIYGWEHPETLSTREIMETLLKLQSNL</sequence>
<dbReference type="SUPFAM" id="SSF52200">
    <property type="entry name" value="Toll/Interleukin receptor TIR domain"/>
    <property type="match status" value="1"/>
</dbReference>
<name>A0A2I0AW31_9ASPA</name>
<dbReference type="Gene3D" id="3.40.50.10140">
    <property type="entry name" value="Toll/interleukin-1 receptor homology (TIR) domain"/>
    <property type="match status" value="1"/>
</dbReference>
<accession>A0A2I0AW31</accession>
<evidence type="ECO:0000259" key="1">
    <source>
        <dbReference type="Pfam" id="PF25895"/>
    </source>
</evidence>
<dbReference type="Pfam" id="PF25895">
    <property type="entry name" value="WHD_plant_disease"/>
    <property type="match status" value="1"/>
</dbReference>
<dbReference type="STRING" id="1088818.A0A2I0AW31"/>
<dbReference type="EMBL" id="KZ451944">
    <property type="protein sequence ID" value="PKA59757.1"/>
    <property type="molecule type" value="Genomic_DNA"/>
</dbReference>
<dbReference type="InterPro" id="IPR035897">
    <property type="entry name" value="Toll_tir_struct_dom_sf"/>
</dbReference>
<gene>
    <name evidence="2" type="ORF">AXF42_Ash011881</name>
</gene>
<dbReference type="SUPFAM" id="SSF52540">
    <property type="entry name" value="P-loop containing nucleoside triphosphate hydrolases"/>
    <property type="match status" value="1"/>
</dbReference>
<protein>
    <recommendedName>
        <fullName evidence="1">Plant disease resistance WDH domain-containing protein</fullName>
    </recommendedName>
</protein>